<dbReference type="InterPro" id="IPR027396">
    <property type="entry name" value="DsrEFH-like"/>
</dbReference>
<feature type="chain" id="PRO_5045802798" evidence="1">
    <location>
        <begin position="26"/>
        <end position="145"/>
    </location>
</feature>
<sequence>MMDRRIAVGSVLAAGAGLLATGAQASADAVPRVAYHLSDLDKVSFVLGNLRNHVDGMGGPAAVELALVVHGPPLRAFRADTGNEAVKQAVARLAAENVNFLACIHTMEGMNLTLHDLLPGFAVAEKGGVVKLAQLQAQGWAYLRP</sequence>
<evidence type="ECO:0000313" key="2">
    <source>
        <dbReference type="EMBL" id="MDQ0394199.1"/>
    </source>
</evidence>
<keyword evidence="3" id="KW-1185">Reference proteome</keyword>
<evidence type="ECO:0000256" key="1">
    <source>
        <dbReference type="SAM" id="SignalP"/>
    </source>
</evidence>
<comment type="caution">
    <text evidence="2">The sequence shown here is derived from an EMBL/GenBank/DDBJ whole genome shotgun (WGS) entry which is preliminary data.</text>
</comment>
<organism evidence="2 3">
    <name type="scientific">Labrys monachus</name>
    <dbReference type="NCBI Taxonomy" id="217067"/>
    <lineage>
        <taxon>Bacteria</taxon>
        <taxon>Pseudomonadati</taxon>
        <taxon>Pseudomonadota</taxon>
        <taxon>Alphaproteobacteria</taxon>
        <taxon>Hyphomicrobiales</taxon>
        <taxon>Xanthobacteraceae</taxon>
        <taxon>Labrys</taxon>
    </lineage>
</organism>
<dbReference type="Gene3D" id="3.40.1260.10">
    <property type="entry name" value="DsrEFH-like"/>
    <property type="match status" value="1"/>
</dbReference>
<accession>A0ABU0FJB1</accession>
<dbReference type="EMBL" id="JAUSVK010000001">
    <property type="protein sequence ID" value="MDQ0394199.1"/>
    <property type="molecule type" value="Genomic_DNA"/>
</dbReference>
<name>A0ABU0FJB1_9HYPH</name>
<protein>
    <submittedName>
        <fullName evidence="2">Intracellular sulfur oxidation DsrE/DsrF family protein</fullName>
    </submittedName>
</protein>
<evidence type="ECO:0000313" key="3">
    <source>
        <dbReference type="Proteomes" id="UP001237448"/>
    </source>
</evidence>
<proteinExistence type="predicted"/>
<reference evidence="2 3" key="1">
    <citation type="submission" date="2023-07" db="EMBL/GenBank/DDBJ databases">
        <title>Genomic Encyclopedia of Type Strains, Phase IV (KMG-IV): sequencing the most valuable type-strain genomes for metagenomic binning, comparative biology and taxonomic classification.</title>
        <authorList>
            <person name="Goeker M."/>
        </authorList>
    </citation>
    <scope>NUCLEOTIDE SEQUENCE [LARGE SCALE GENOMIC DNA]</scope>
    <source>
        <strain evidence="2 3">DSM 5896</strain>
    </source>
</reference>
<dbReference type="PANTHER" id="PTHR37691:SF1">
    <property type="entry name" value="BLR3518 PROTEIN"/>
    <property type="match status" value="1"/>
</dbReference>
<dbReference type="SUPFAM" id="SSF75169">
    <property type="entry name" value="DsrEFH-like"/>
    <property type="match status" value="1"/>
</dbReference>
<keyword evidence="1" id="KW-0732">Signal</keyword>
<dbReference type="PANTHER" id="PTHR37691">
    <property type="entry name" value="BLR3518 PROTEIN"/>
    <property type="match status" value="1"/>
</dbReference>
<gene>
    <name evidence="2" type="ORF">J3R73_003991</name>
</gene>
<feature type="signal peptide" evidence="1">
    <location>
        <begin position="1"/>
        <end position="25"/>
    </location>
</feature>
<dbReference type="Proteomes" id="UP001237448">
    <property type="component" value="Unassembled WGS sequence"/>
</dbReference>